<evidence type="ECO:0000256" key="1">
    <source>
        <dbReference type="ARBA" id="ARBA00004191"/>
    </source>
</evidence>
<keyword evidence="5" id="KW-0325">Glycoprotein</keyword>
<dbReference type="Gene3D" id="3.80.20.20">
    <property type="entry name" value="Receptor L-domain"/>
    <property type="match status" value="1"/>
</dbReference>
<proteinExistence type="predicted"/>
<evidence type="ECO:0000256" key="4">
    <source>
        <dbReference type="ARBA" id="ARBA00022729"/>
    </source>
</evidence>
<evidence type="ECO:0008006" key="9">
    <source>
        <dbReference type="Google" id="ProtNLM"/>
    </source>
</evidence>
<name>A0ABY7H670_9BACT</name>
<comment type="subcellular location">
    <subcellularLocation>
        <location evidence="1">Secreted</location>
        <location evidence="1">Cell wall</location>
    </subcellularLocation>
</comment>
<gene>
    <name evidence="7" type="ORF">O0S08_00285</name>
</gene>
<reference evidence="7" key="1">
    <citation type="submission" date="2022-11" db="EMBL/GenBank/DDBJ databases">
        <title>Minimal conservation of predation-associated metabolite biosynthetic gene clusters underscores biosynthetic potential of Myxococcota including descriptions for ten novel species: Archangium lansinium sp. nov., Myxococcus landrumus sp. nov., Nannocystis bai.</title>
        <authorList>
            <person name="Ahearne A."/>
            <person name="Stevens C."/>
            <person name="Dowd S."/>
        </authorList>
    </citation>
    <scope>NUCLEOTIDE SEQUENCE</scope>
    <source>
        <strain evidence="7">Fl3</strain>
    </source>
</reference>
<dbReference type="InterPro" id="IPR051648">
    <property type="entry name" value="CWI-Assembly_Regulator"/>
</dbReference>
<organism evidence="7 8">
    <name type="scientific">Nannocystis punicea</name>
    <dbReference type="NCBI Taxonomy" id="2995304"/>
    <lineage>
        <taxon>Bacteria</taxon>
        <taxon>Pseudomonadati</taxon>
        <taxon>Myxococcota</taxon>
        <taxon>Polyangia</taxon>
        <taxon>Nannocystales</taxon>
        <taxon>Nannocystaceae</taxon>
        <taxon>Nannocystis</taxon>
    </lineage>
</organism>
<evidence type="ECO:0000256" key="3">
    <source>
        <dbReference type="ARBA" id="ARBA00022525"/>
    </source>
</evidence>
<dbReference type="PROSITE" id="PS51257">
    <property type="entry name" value="PROKAR_LIPOPROTEIN"/>
    <property type="match status" value="1"/>
</dbReference>
<dbReference type="RefSeq" id="WP_269036905.1">
    <property type="nucleotide sequence ID" value="NZ_CP114040.1"/>
</dbReference>
<keyword evidence="8" id="KW-1185">Reference proteome</keyword>
<accession>A0ABY7H670</accession>
<feature type="region of interest" description="Disordered" evidence="6">
    <location>
        <begin position="20"/>
        <end position="62"/>
    </location>
</feature>
<dbReference type="SUPFAM" id="SSF52058">
    <property type="entry name" value="L domain-like"/>
    <property type="match status" value="2"/>
</dbReference>
<sequence>MRVSWFLVASLVPVLVGCRGPSLDGETDSDGGETGGETGTTGGETDGASPCPTERIQTSIGSDGEPFRYLSLYTQEDVAALAGCTDVDADLHIESGVTDLRPLASLRRVDGALRIYGGYNLPTNEPPLPSLAGLEGLDSVEALSVERLGVASLEVFSGLTTIPGGLRVDFLPHLESLEGLHNIESVGGELAIQDCEKLTSLAGLRSVQRVGHLNLGKLRVTTLQGLESLAEVGVPGGEPTRVDIYYLTELASLDALDIDWHPQLGLQLFGTDVEDLDLLSGVDEMHMLGLYDNSRLADLSGLEALEVVHEQLHFIGDAALVDLGALLGLRSVGALIARETAFTDLGPLPALGHVGDLQLSGNEQLASLSGLAGLSELGSLVLEHSPAIGGLPELAGLTRVTGDFELRDLGITALGDLAAITEVGGRLVVVHNASLLQADAEAWAEAIAVGEERKVAGNKDDPNSPFSPCPWPDDGECDHDTICLDGDDEDCVIGE</sequence>
<protein>
    <recommendedName>
        <fullName evidence="9">Receptor L domain-containing protein</fullName>
    </recommendedName>
</protein>
<evidence type="ECO:0000256" key="6">
    <source>
        <dbReference type="SAM" id="MobiDB-lite"/>
    </source>
</evidence>
<dbReference type="PANTHER" id="PTHR31018">
    <property type="entry name" value="SPORULATION-SPECIFIC PROTEIN-RELATED"/>
    <property type="match status" value="1"/>
</dbReference>
<evidence type="ECO:0000256" key="2">
    <source>
        <dbReference type="ARBA" id="ARBA00022512"/>
    </source>
</evidence>
<keyword evidence="2" id="KW-0134">Cell wall</keyword>
<evidence type="ECO:0000313" key="7">
    <source>
        <dbReference type="EMBL" id="WAS94570.1"/>
    </source>
</evidence>
<dbReference type="PANTHER" id="PTHR31018:SF3">
    <property type="entry name" value="RECEPTOR PROTEIN-TYROSINE KINASE"/>
    <property type="match status" value="1"/>
</dbReference>
<evidence type="ECO:0000256" key="5">
    <source>
        <dbReference type="ARBA" id="ARBA00023180"/>
    </source>
</evidence>
<dbReference type="EMBL" id="CP114040">
    <property type="protein sequence ID" value="WAS94570.1"/>
    <property type="molecule type" value="Genomic_DNA"/>
</dbReference>
<evidence type="ECO:0000313" key="8">
    <source>
        <dbReference type="Proteomes" id="UP001164459"/>
    </source>
</evidence>
<dbReference type="InterPro" id="IPR032675">
    <property type="entry name" value="LRR_dom_sf"/>
</dbReference>
<keyword evidence="3" id="KW-0964">Secreted</keyword>
<dbReference type="Gene3D" id="3.80.10.10">
    <property type="entry name" value="Ribonuclease Inhibitor"/>
    <property type="match status" value="1"/>
</dbReference>
<feature type="compositionally biased region" description="Gly residues" evidence="6">
    <location>
        <begin position="32"/>
        <end position="45"/>
    </location>
</feature>
<dbReference type="Proteomes" id="UP001164459">
    <property type="component" value="Chromosome"/>
</dbReference>
<keyword evidence="4" id="KW-0732">Signal</keyword>
<dbReference type="InterPro" id="IPR036941">
    <property type="entry name" value="Rcpt_L-dom_sf"/>
</dbReference>